<keyword evidence="5" id="KW-0804">Transcription</keyword>
<evidence type="ECO:0000256" key="2">
    <source>
        <dbReference type="ARBA" id="ARBA00023015"/>
    </source>
</evidence>
<evidence type="ECO:0000256" key="5">
    <source>
        <dbReference type="ARBA" id="ARBA00023163"/>
    </source>
</evidence>
<dbReference type="SUPFAM" id="SSF88946">
    <property type="entry name" value="Sigma2 domain of RNA polymerase sigma factors"/>
    <property type="match status" value="1"/>
</dbReference>
<dbReference type="InterPro" id="IPR013324">
    <property type="entry name" value="RNA_pol_sigma_r3/r4-like"/>
</dbReference>
<feature type="domain" description="RNA polymerase sigma-70 region 2" evidence="6">
    <location>
        <begin position="24"/>
        <end position="90"/>
    </location>
</feature>
<dbReference type="PANTHER" id="PTHR43133">
    <property type="entry name" value="RNA POLYMERASE ECF-TYPE SIGMA FACTO"/>
    <property type="match status" value="1"/>
</dbReference>
<dbReference type="InterPro" id="IPR039425">
    <property type="entry name" value="RNA_pol_sigma-70-like"/>
</dbReference>
<dbReference type="HOGENOM" id="CLU_047691_3_0_4"/>
<dbReference type="CDD" id="cd06171">
    <property type="entry name" value="Sigma70_r4"/>
    <property type="match status" value="1"/>
</dbReference>
<organism evidence="8 9">
    <name type="scientific">Sulfuritalea hydrogenivorans sk43H</name>
    <dbReference type="NCBI Taxonomy" id="1223802"/>
    <lineage>
        <taxon>Bacteria</taxon>
        <taxon>Pseudomonadati</taxon>
        <taxon>Pseudomonadota</taxon>
        <taxon>Betaproteobacteria</taxon>
        <taxon>Nitrosomonadales</taxon>
        <taxon>Sterolibacteriaceae</taxon>
        <taxon>Sulfuritalea</taxon>
    </lineage>
</organism>
<dbReference type="PANTHER" id="PTHR43133:SF8">
    <property type="entry name" value="RNA POLYMERASE SIGMA FACTOR HI_1459-RELATED"/>
    <property type="match status" value="1"/>
</dbReference>
<comment type="similarity">
    <text evidence="1">Belongs to the sigma-70 factor family. ECF subfamily.</text>
</comment>
<dbReference type="Gene3D" id="1.10.1740.10">
    <property type="match status" value="1"/>
</dbReference>
<evidence type="ECO:0000256" key="1">
    <source>
        <dbReference type="ARBA" id="ARBA00010641"/>
    </source>
</evidence>
<feature type="domain" description="RNA polymerase sigma factor 70 region 4 type 2" evidence="7">
    <location>
        <begin position="128"/>
        <end position="177"/>
    </location>
</feature>
<dbReference type="SUPFAM" id="SSF88659">
    <property type="entry name" value="Sigma3 and sigma4 domains of RNA polymerase sigma factors"/>
    <property type="match status" value="1"/>
</dbReference>
<dbReference type="EMBL" id="AP012547">
    <property type="protein sequence ID" value="BAO29586.1"/>
    <property type="molecule type" value="Genomic_DNA"/>
</dbReference>
<reference evidence="8 9" key="1">
    <citation type="journal article" date="2014" name="Syst. Appl. Microbiol.">
        <title>Complete genomes of freshwater sulfur oxidizers Sulfuricella denitrificans skB26 and Sulfuritalea hydrogenivorans sk43H: genetic insights into the sulfur oxidation pathway of betaproteobacteria.</title>
        <authorList>
            <person name="Watanabe T."/>
            <person name="Kojima H."/>
            <person name="Fukui M."/>
        </authorList>
    </citation>
    <scope>NUCLEOTIDE SEQUENCE [LARGE SCALE GENOMIC DNA]</scope>
    <source>
        <strain evidence="8">DSM22779</strain>
    </source>
</reference>
<accession>W0SEW5</accession>
<keyword evidence="4" id="KW-0238">DNA-binding</keyword>
<dbReference type="KEGG" id="shd:SUTH_01794"/>
<dbReference type="Pfam" id="PF04542">
    <property type="entry name" value="Sigma70_r2"/>
    <property type="match status" value="1"/>
</dbReference>
<dbReference type="InterPro" id="IPR013249">
    <property type="entry name" value="RNA_pol_sigma70_r4_t2"/>
</dbReference>
<dbReference type="NCBIfam" id="TIGR02937">
    <property type="entry name" value="sigma70-ECF"/>
    <property type="match status" value="1"/>
</dbReference>
<sequence>MADDAESRIIAQAQTGDHRAFAALVRQHQDRVFRFILRLVGTREDAMDLTQETFMKAHQALPDWRPEAQFRTWLFRIAHNATLDVLRRRQSIEFVSVSDLAGEDEDFALPDPAPQPDQRLDDRQRIGLLERTLRELPFEHREILLLREVEDMSYAEIAATLNIAEGTVKSRIARARSAAIAGYQRHSGENRDD</sequence>
<name>W0SEW5_9PROT</name>
<dbReference type="OrthoDB" id="9784272at2"/>
<dbReference type="RefSeq" id="WP_041098668.1">
    <property type="nucleotide sequence ID" value="NZ_AP012547.1"/>
</dbReference>
<keyword evidence="3" id="KW-0731">Sigma factor</keyword>
<dbReference type="Proteomes" id="UP000031637">
    <property type="component" value="Chromosome"/>
</dbReference>
<proteinExistence type="inferred from homology"/>
<dbReference type="STRING" id="1223802.SUTH_01794"/>
<evidence type="ECO:0000256" key="3">
    <source>
        <dbReference type="ARBA" id="ARBA00023082"/>
    </source>
</evidence>
<dbReference type="GO" id="GO:0006352">
    <property type="term" value="P:DNA-templated transcription initiation"/>
    <property type="evidence" value="ECO:0007669"/>
    <property type="project" value="InterPro"/>
</dbReference>
<gene>
    <name evidence="8" type="ORF">SUTH_01794</name>
</gene>
<evidence type="ECO:0000259" key="7">
    <source>
        <dbReference type="Pfam" id="PF08281"/>
    </source>
</evidence>
<dbReference type="InterPro" id="IPR007627">
    <property type="entry name" value="RNA_pol_sigma70_r2"/>
</dbReference>
<dbReference type="InterPro" id="IPR036388">
    <property type="entry name" value="WH-like_DNA-bd_sf"/>
</dbReference>
<dbReference type="AlphaFoldDB" id="W0SEW5"/>
<evidence type="ECO:0000313" key="8">
    <source>
        <dbReference type="EMBL" id="BAO29586.1"/>
    </source>
</evidence>
<dbReference type="GO" id="GO:0016987">
    <property type="term" value="F:sigma factor activity"/>
    <property type="evidence" value="ECO:0007669"/>
    <property type="project" value="UniProtKB-KW"/>
</dbReference>
<evidence type="ECO:0000313" key="9">
    <source>
        <dbReference type="Proteomes" id="UP000031637"/>
    </source>
</evidence>
<keyword evidence="9" id="KW-1185">Reference proteome</keyword>
<evidence type="ECO:0000259" key="6">
    <source>
        <dbReference type="Pfam" id="PF04542"/>
    </source>
</evidence>
<dbReference type="InterPro" id="IPR013325">
    <property type="entry name" value="RNA_pol_sigma_r2"/>
</dbReference>
<protein>
    <submittedName>
        <fullName evidence="8">ECF subfamily RNA polymerase sigma-24 subunit</fullName>
    </submittedName>
</protein>
<evidence type="ECO:0000256" key="4">
    <source>
        <dbReference type="ARBA" id="ARBA00023125"/>
    </source>
</evidence>
<dbReference type="InterPro" id="IPR014284">
    <property type="entry name" value="RNA_pol_sigma-70_dom"/>
</dbReference>
<keyword evidence="2" id="KW-0805">Transcription regulation</keyword>
<dbReference type="Gene3D" id="1.10.10.10">
    <property type="entry name" value="Winged helix-like DNA-binding domain superfamily/Winged helix DNA-binding domain"/>
    <property type="match status" value="1"/>
</dbReference>
<dbReference type="Pfam" id="PF08281">
    <property type="entry name" value="Sigma70_r4_2"/>
    <property type="match status" value="1"/>
</dbReference>
<dbReference type="GO" id="GO:0003677">
    <property type="term" value="F:DNA binding"/>
    <property type="evidence" value="ECO:0007669"/>
    <property type="project" value="UniProtKB-KW"/>
</dbReference>